<sequence length="56" mass="6439">MPATDVNQGDAMNQMDLPMHRQAHREMLHHRNRISTGHGGHELFQITPNPQRPDLC</sequence>
<dbReference type="Proteomes" id="UP001224890">
    <property type="component" value="Unassembled WGS sequence"/>
</dbReference>
<accession>A0AAJ0A9M8</accession>
<evidence type="ECO:0000256" key="1">
    <source>
        <dbReference type="SAM" id="MobiDB-lite"/>
    </source>
</evidence>
<dbReference type="AlphaFoldDB" id="A0AAJ0A9M8"/>
<reference evidence="2" key="1">
    <citation type="submission" date="2021-06" db="EMBL/GenBank/DDBJ databases">
        <title>Comparative genomics, transcriptomics and evolutionary studies reveal genomic signatures of adaptation to plant cell wall in hemibiotrophic fungi.</title>
        <authorList>
            <consortium name="DOE Joint Genome Institute"/>
            <person name="Baroncelli R."/>
            <person name="Diaz J.F."/>
            <person name="Benocci T."/>
            <person name="Peng M."/>
            <person name="Battaglia E."/>
            <person name="Haridas S."/>
            <person name="Andreopoulos W."/>
            <person name="Labutti K."/>
            <person name="Pangilinan J."/>
            <person name="Floch G.L."/>
            <person name="Makela M.R."/>
            <person name="Henrissat B."/>
            <person name="Grigoriev I.V."/>
            <person name="Crouch J.A."/>
            <person name="De Vries R.P."/>
            <person name="Sukno S.A."/>
            <person name="Thon M.R."/>
        </authorList>
    </citation>
    <scope>NUCLEOTIDE SEQUENCE</scope>
    <source>
        <strain evidence="2">CBS 193.32</strain>
    </source>
</reference>
<protein>
    <submittedName>
        <fullName evidence="2">Uncharacterized protein</fullName>
    </submittedName>
</protein>
<name>A0AAJ0A9M8_9PEZI</name>
<evidence type="ECO:0000313" key="3">
    <source>
        <dbReference type="Proteomes" id="UP001224890"/>
    </source>
</evidence>
<feature type="region of interest" description="Disordered" evidence="1">
    <location>
        <begin position="33"/>
        <end position="56"/>
    </location>
</feature>
<dbReference type="RefSeq" id="XP_060423197.1">
    <property type="nucleotide sequence ID" value="XM_060576274.1"/>
</dbReference>
<comment type="caution">
    <text evidence="2">The sequence shown here is derived from an EMBL/GenBank/DDBJ whole genome shotgun (WGS) entry which is preliminary data.</text>
</comment>
<evidence type="ECO:0000313" key="2">
    <source>
        <dbReference type="EMBL" id="KAK1658433.1"/>
    </source>
</evidence>
<dbReference type="EMBL" id="JAHMHR010000073">
    <property type="protein sequence ID" value="KAK1658433.1"/>
    <property type="molecule type" value="Genomic_DNA"/>
</dbReference>
<gene>
    <name evidence="2" type="ORF">BDP55DRAFT_682612</name>
</gene>
<organism evidence="2 3">
    <name type="scientific">Colletotrichum godetiae</name>
    <dbReference type="NCBI Taxonomy" id="1209918"/>
    <lineage>
        <taxon>Eukaryota</taxon>
        <taxon>Fungi</taxon>
        <taxon>Dikarya</taxon>
        <taxon>Ascomycota</taxon>
        <taxon>Pezizomycotina</taxon>
        <taxon>Sordariomycetes</taxon>
        <taxon>Hypocreomycetidae</taxon>
        <taxon>Glomerellales</taxon>
        <taxon>Glomerellaceae</taxon>
        <taxon>Colletotrichum</taxon>
        <taxon>Colletotrichum acutatum species complex</taxon>
    </lineage>
</organism>
<dbReference type="GeneID" id="85460800"/>
<keyword evidence="3" id="KW-1185">Reference proteome</keyword>
<proteinExistence type="predicted"/>